<sequence length="268" mass="30995">MYFGSNIKLLRKRRKRSQEDVAQAVNIKRSSLSGYELGTSEPNFETLLAFSEYFKISTDKLLKLDLNRVSEMYMSQLEKGFDIDITGSKLRVLATTVNSENEENIELVPVKAKAGYTTGFSDPDFIKVLPTFQLPFLTKNRKYRTFQISGDSMPPVSDKSWVTGEFVQNWELIKNGYPYIVVTQDDGVVFKVVYNQMHKNQTLLLCSTNPEYKPYEIHVNEVVEMWKFVNYISSEMPEPNLSRDHLGNSVMELQKELIEIKNTLRDKQ</sequence>
<evidence type="ECO:0000313" key="4">
    <source>
        <dbReference type="Proteomes" id="UP000470771"/>
    </source>
</evidence>
<dbReference type="Pfam" id="PF00717">
    <property type="entry name" value="Peptidase_S24"/>
    <property type="match status" value="1"/>
</dbReference>
<dbReference type="CDD" id="cd00093">
    <property type="entry name" value="HTH_XRE"/>
    <property type="match status" value="1"/>
</dbReference>
<keyword evidence="4" id="KW-1185">Reference proteome</keyword>
<dbReference type="EMBL" id="WWNE01000003">
    <property type="protein sequence ID" value="NBG64668.1"/>
    <property type="molecule type" value="Genomic_DNA"/>
</dbReference>
<dbReference type="SUPFAM" id="SSF47413">
    <property type="entry name" value="lambda repressor-like DNA-binding domains"/>
    <property type="match status" value="1"/>
</dbReference>
<dbReference type="InterPro" id="IPR015927">
    <property type="entry name" value="Peptidase_S24_S26A/B/C"/>
</dbReference>
<dbReference type="Proteomes" id="UP000470771">
    <property type="component" value="Unassembled WGS sequence"/>
</dbReference>
<reference evidence="3 4" key="1">
    <citation type="submission" date="2019-12" db="EMBL/GenBank/DDBJ databases">
        <authorList>
            <person name="Zhao J."/>
        </authorList>
    </citation>
    <scope>NUCLEOTIDE SEQUENCE [LARGE SCALE GENOMIC DNA]</scope>
    <source>
        <strain evidence="3 4">S-15</strain>
    </source>
</reference>
<dbReference type="Pfam" id="PF01381">
    <property type="entry name" value="HTH_3"/>
    <property type="match status" value="1"/>
</dbReference>
<dbReference type="PANTHER" id="PTHR46558:SF11">
    <property type="entry name" value="HTH-TYPE TRANSCRIPTIONAL REGULATOR XRE"/>
    <property type="match status" value="1"/>
</dbReference>
<dbReference type="InterPro" id="IPR039418">
    <property type="entry name" value="LexA-like"/>
</dbReference>
<dbReference type="SMART" id="SM00530">
    <property type="entry name" value="HTH_XRE"/>
    <property type="match status" value="1"/>
</dbReference>
<comment type="caution">
    <text evidence="3">The sequence shown here is derived from an EMBL/GenBank/DDBJ whole genome shotgun (WGS) entry which is preliminary data.</text>
</comment>
<protein>
    <submittedName>
        <fullName evidence="3">Helix-turn-helix domain-containing protein</fullName>
    </submittedName>
</protein>
<dbReference type="PANTHER" id="PTHR46558">
    <property type="entry name" value="TRACRIPTIONAL REGULATORY PROTEIN-RELATED-RELATED"/>
    <property type="match status" value="1"/>
</dbReference>
<dbReference type="InterPro" id="IPR001387">
    <property type="entry name" value="Cro/C1-type_HTH"/>
</dbReference>
<dbReference type="Gene3D" id="2.10.109.10">
    <property type="entry name" value="Umud Fragment, subunit A"/>
    <property type="match status" value="1"/>
</dbReference>
<dbReference type="InterPro" id="IPR036286">
    <property type="entry name" value="LexA/Signal_pep-like_sf"/>
</dbReference>
<keyword evidence="1" id="KW-0238">DNA-binding</keyword>
<dbReference type="SUPFAM" id="SSF51306">
    <property type="entry name" value="LexA/Signal peptidase"/>
    <property type="match status" value="1"/>
</dbReference>
<name>A0A6N9NDK8_9FLAO</name>
<dbReference type="AlphaFoldDB" id="A0A6N9NDK8"/>
<dbReference type="Gene3D" id="1.10.260.40">
    <property type="entry name" value="lambda repressor-like DNA-binding domains"/>
    <property type="match status" value="1"/>
</dbReference>
<gene>
    <name evidence="3" type="ORF">GQN54_00975</name>
</gene>
<evidence type="ECO:0000259" key="2">
    <source>
        <dbReference type="PROSITE" id="PS50943"/>
    </source>
</evidence>
<dbReference type="CDD" id="cd06529">
    <property type="entry name" value="S24_LexA-like"/>
    <property type="match status" value="1"/>
</dbReference>
<organism evidence="3 4">
    <name type="scientific">Acidiluteibacter ferrifornacis</name>
    <dbReference type="NCBI Taxonomy" id="2692424"/>
    <lineage>
        <taxon>Bacteria</taxon>
        <taxon>Pseudomonadati</taxon>
        <taxon>Bacteroidota</taxon>
        <taxon>Flavobacteriia</taxon>
        <taxon>Flavobacteriales</taxon>
        <taxon>Cryomorphaceae</taxon>
        <taxon>Acidiluteibacter</taxon>
    </lineage>
</organism>
<accession>A0A6N9NDK8</accession>
<evidence type="ECO:0000256" key="1">
    <source>
        <dbReference type="ARBA" id="ARBA00023125"/>
    </source>
</evidence>
<evidence type="ECO:0000313" key="3">
    <source>
        <dbReference type="EMBL" id="NBG64668.1"/>
    </source>
</evidence>
<dbReference type="RefSeq" id="WP_160631062.1">
    <property type="nucleotide sequence ID" value="NZ_WWNE01000003.1"/>
</dbReference>
<feature type="domain" description="HTH cro/C1-type" evidence="2">
    <location>
        <begin position="7"/>
        <end position="61"/>
    </location>
</feature>
<dbReference type="PROSITE" id="PS50943">
    <property type="entry name" value="HTH_CROC1"/>
    <property type="match status" value="1"/>
</dbReference>
<dbReference type="GO" id="GO:0003677">
    <property type="term" value="F:DNA binding"/>
    <property type="evidence" value="ECO:0007669"/>
    <property type="project" value="UniProtKB-KW"/>
</dbReference>
<dbReference type="InterPro" id="IPR010982">
    <property type="entry name" value="Lambda_DNA-bd_dom_sf"/>
</dbReference>
<proteinExistence type="predicted"/>